<dbReference type="HOGENOM" id="CLU_001681_9_0_0"/>
<sequence length="462" mass="49264">MASPLSDFSFHLNGEAVFVEHAPNSQTTLLDFLRSRGLTGAKEGCAEGECGACTVAFVRAHDHGSVYCPVNSCLIFLPMVAGQEIYTVEALAASGELNPVQQSIGERGGSQCGYCTPGFVMSLFAEHYRPGRDTACDPHAMDGNLCRCTGYRPLRDAALALAPAPGDTFRRRLDLPAPSIPAFTSPHFSRPATVDACLELLSRHPDARLVSGGTDLAVESNLLGRVFPHLVSLEALEELRVFRRTGDHIEIGAGHTLSEIAALWHDAPPAFFEWIELFASPLIRNRATLGGNLATASPIGDAAPLLLALDASVLIAAESGTRTVPLHEFYLDYRKTALAPGEILVSVLIPTPLPDELRFYKAAKRRLDDISTVAAAFSLTFDAASRIHTARLAYGGVAAVPLRCTEAEAALTGRSWNQSAVAAATSAIAATIHPLSDHRGSAAYRLALAQSLLAKFHHEVPA</sequence>
<dbReference type="InterPro" id="IPR006058">
    <property type="entry name" value="2Fe2S_fd_BS"/>
</dbReference>
<dbReference type="Gene3D" id="3.10.20.30">
    <property type="match status" value="1"/>
</dbReference>
<dbReference type="SUPFAM" id="SSF55447">
    <property type="entry name" value="CO dehydrogenase flavoprotein C-terminal domain-like"/>
    <property type="match status" value="1"/>
</dbReference>
<dbReference type="PIRSF" id="PIRSF036557">
    <property type="entry name" value="XdhA_RC"/>
    <property type="match status" value="1"/>
</dbReference>
<dbReference type="InterPro" id="IPR036010">
    <property type="entry name" value="2Fe-2S_ferredoxin-like_sf"/>
</dbReference>
<name>Q02C49_SOLUE</name>
<keyword evidence="4" id="KW-0560">Oxidoreductase</keyword>
<dbReference type="Gene3D" id="3.30.390.50">
    <property type="entry name" value="CO dehydrogenase flavoprotein, C-terminal domain"/>
    <property type="match status" value="1"/>
</dbReference>
<evidence type="ECO:0000256" key="1">
    <source>
        <dbReference type="ARBA" id="ARBA00022630"/>
    </source>
</evidence>
<dbReference type="PROSITE" id="PS00197">
    <property type="entry name" value="2FE2S_FER_1"/>
    <property type="match status" value="1"/>
</dbReference>
<keyword evidence="5" id="KW-0408">Iron</keyword>
<dbReference type="InterPro" id="IPR012175">
    <property type="entry name" value="Xanth_DH_ssu_bac"/>
</dbReference>
<reference evidence="8" key="1">
    <citation type="submission" date="2006-10" db="EMBL/GenBank/DDBJ databases">
        <title>Complete sequence of Solibacter usitatus Ellin6076.</title>
        <authorList>
            <consortium name="US DOE Joint Genome Institute"/>
            <person name="Copeland A."/>
            <person name="Lucas S."/>
            <person name="Lapidus A."/>
            <person name="Barry K."/>
            <person name="Detter J.C."/>
            <person name="Glavina del Rio T."/>
            <person name="Hammon N."/>
            <person name="Israni S."/>
            <person name="Dalin E."/>
            <person name="Tice H."/>
            <person name="Pitluck S."/>
            <person name="Thompson L.S."/>
            <person name="Brettin T."/>
            <person name="Bruce D."/>
            <person name="Han C."/>
            <person name="Tapia R."/>
            <person name="Gilna P."/>
            <person name="Schmutz J."/>
            <person name="Larimer F."/>
            <person name="Land M."/>
            <person name="Hauser L."/>
            <person name="Kyrpides N."/>
            <person name="Mikhailova N."/>
            <person name="Janssen P.H."/>
            <person name="Kuske C.R."/>
            <person name="Richardson P."/>
        </authorList>
    </citation>
    <scope>NUCLEOTIDE SEQUENCE</scope>
    <source>
        <strain evidence="8">Ellin6076</strain>
    </source>
</reference>
<dbReference type="InterPro" id="IPR001041">
    <property type="entry name" value="2Fe-2S_ferredoxin-type"/>
</dbReference>
<dbReference type="SUPFAM" id="SSF56176">
    <property type="entry name" value="FAD-binding/transporter-associated domain-like"/>
    <property type="match status" value="1"/>
</dbReference>
<evidence type="ECO:0000256" key="5">
    <source>
        <dbReference type="ARBA" id="ARBA00023004"/>
    </source>
</evidence>
<dbReference type="InterPro" id="IPR016166">
    <property type="entry name" value="FAD-bd_PCMH"/>
</dbReference>
<dbReference type="SUPFAM" id="SSF47741">
    <property type="entry name" value="CO dehydrogenase ISP C-domain like"/>
    <property type="match status" value="1"/>
</dbReference>
<keyword evidence="2" id="KW-0479">Metal-binding</keyword>
<dbReference type="SMART" id="SM01092">
    <property type="entry name" value="CO_deh_flav_C"/>
    <property type="match status" value="1"/>
</dbReference>
<dbReference type="InParanoid" id="Q02C49"/>
<dbReference type="InterPro" id="IPR005107">
    <property type="entry name" value="CO_DH_flav_C"/>
</dbReference>
<dbReference type="FunCoup" id="Q02C49">
    <property type="interactions" value="264"/>
</dbReference>
<feature type="domain" description="FAD-binding PCMH-type" evidence="7">
    <location>
        <begin position="180"/>
        <end position="354"/>
    </location>
</feature>
<evidence type="ECO:0000313" key="8">
    <source>
        <dbReference type="EMBL" id="ABJ81367.1"/>
    </source>
</evidence>
<dbReference type="InterPro" id="IPR016208">
    <property type="entry name" value="Ald_Oxase/xanthine_DH-like"/>
</dbReference>
<keyword evidence="3" id="KW-0274">FAD</keyword>
<evidence type="ECO:0000259" key="7">
    <source>
        <dbReference type="PROSITE" id="PS51387"/>
    </source>
</evidence>
<evidence type="ECO:0000256" key="2">
    <source>
        <dbReference type="ARBA" id="ARBA00022723"/>
    </source>
</evidence>
<dbReference type="PROSITE" id="PS51085">
    <property type="entry name" value="2FE2S_FER_2"/>
    <property type="match status" value="1"/>
</dbReference>
<dbReference type="STRING" id="234267.Acid_0355"/>
<dbReference type="InterPro" id="IPR036683">
    <property type="entry name" value="CO_DH_flav_C_dom_sf"/>
</dbReference>
<dbReference type="KEGG" id="sus:Acid_0355"/>
<dbReference type="PANTHER" id="PTHR45444:SF3">
    <property type="entry name" value="XANTHINE DEHYDROGENASE"/>
    <property type="match status" value="1"/>
</dbReference>
<dbReference type="InterPro" id="IPR016169">
    <property type="entry name" value="FAD-bd_PCMH_sub2"/>
</dbReference>
<dbReference type="Pfam" id="PF00941">
    <property type="entry name" value="FAD_binding_5"/>
    <property type="match status" value="1"/>
</dbReference>
<dbReference type="InterPro" id="IPR036884">
    <property type="entry name" value="2Fe-2S-bd_dom_sf"/>
</dbReference>
<dbReference type="InterPro" id="IPR016167">
    <property type="entry name" value="FAD-bd_PCMH_sub1"/>
</dbReference>
<gene>
    <name evidence="8" type="ordered locus">Acid_0355</name>
</gene>
<dbReference type="GO" id="GO:0051537">
    <property type="term" value="F:2 iron, 2 sulfur cluster binding"/>
    <property type="evidence" value="ECO:0007669"/>
    <property type="project" value="InterPro"/>
</dbReference>
<dbReference type="InterPro" id="IPR036318">
    <property type="entry name" value="FAD-bd_PCMH-like_sf"/>
</dbReference>
<dbReference type="GO" id="GO:0005506">
    <property type="term" value="F:iron ion binding"/>
    <property type="evidence" value="ECO:0007669"/>
    <property type="project" value="InterPro"/>
</dbReference>
<dbReference type="CDD" id="cd00207">
    <property type="entry name" value="fer2"/>
    <property type="match status" value="1"/>
</dbReference>
<evidence type="ECO:0000259" key="6">
    <source>
        <dbReference type="PROSITE" id="PS51085"/>
    </source>
</evidence>
<evidence type="ECO:0000256" key="4">
    <source>
        <dbReference type="ARBA" id="ARBA00023002"/>
    </source>
</evidence>
<dbReference type="PROSITE" id="PS51387">
    <property type="entry name" value="FAD_PCMH"/>
    <property type="match status" value="1"/>
</dbReference>
<protein>
    <submittedName>
        <fullName evidence="8">Molybdopterin dehydrogenase, FAD-binding</fullName>
    </submittedName>
</protein>
<dbReference type="Gene3D" id="3.30.465.10">
    <property type="match status" value="1"/>
</dbReference>
<dbReference type="AlphaFoldDB" id="Q02C49"/>
<dbReference type="InterPro" id="IPR002346">
    <property type="entry name" value="Mopterin_DH_FAD-bd"/>
</dbReference>
<dbReference type="Pfam" id="PF03450">
    <property type="entry name" value="CO_deh_flav_C"/>
    <property type="match status" value="1"/>
</dbReference>
<dbReference type="Gene3D" id="1.10.150.120">
    <property type="entry name" value="[2Fe-2S]-binding domain"/>
    <property type="match status" value="1"/>
</dbReference>
<dbReference type="InterPro" id="IPR012675">
    <property type="entry name" value="Beta-grasp_dom_sf"/>
</dbReference>
<dbReference type="eggNOG" id="COG4630">
    <property type="taxonomic scope" value="Bacteria"/>
</dbReference>
<keyword evidence="1" id="KW-0285">Flavoprotein</keyword>
<feature type="domain" description="2Fe-2S ferredoxin-type" evidence="6">
    <location>
        <begin position="6"/>
        <end position="91"/>
    </location>
</feature>
<dbReference type="Pfam" id="PF01799">
    <property type="entry name" value="Fer2_2"/>
    <property type="match status" value="1"/>
</dbReference>
<evidence type="ECO:0000256" key="3">
    <source>
        <dbReference type="ARBA" id="ARBA00022827"/>
    </source>
</evidence>
<dbReference type="EMBL" id="CP000473">
    <property type="protein sequence ID" value="ABJ81367.1"/>
    <property type="molecule type" value="Genomic_DNA"/>
</dbReference>
<dbReference type="PANTHER" id="PTHR45444">
    <property type="entry name" value="XANTHINE DEHYDROGENASE"/>
    <property type="match status" value="1"/>
</dbReference>
<organism evidence="8">
    <name type="scientific">Solibacter usitatus (strain Ellin6076)</name>
    <dbReference type="NCBI Taxonomy" id="234267"/>
    <lineage>
        <taxon>Bacteria</taxon>
        <taxon>Pseudomonadati</taxon>
        <taxon>Acidobacteriota</taxon>
        <taxon>Terriglobia</taxon>
        <taxon>Bryobacterales</taxon>
        <taxon>Solibacteraceae</taxon>
        <taxon>Candidatus Solibacter</taxon>
    </lineage>
</organism>
<accession>Q02C49</accession>
<dbReference type="OrthoDB" id="9789842at2"/>
<dbReference type="Gene3D" id="3.30.43.10">
    <property type="entry name" value="Uridine Diphospho-n-acetylenolpyruvylglucosamine Reductase, domain 2"/>
    <property type="match status" value="1"/>
</dbReference>
<dbReference type="SUPFAM" id="SSF54292">
    <property type="entry name" value="2Fe-2S ferredoxin-like"/>
    <property type="match status" value="1"/>
</dbReference>
<dbReference type="InterPro" id="IPR002888">
    <property type="entry name" value="2Fe-2S-bd"/>
</dbReference>
<dbReference type="GO" id="GO:0071949">
    <property type="term" value="F:FAD binding"/>
    <property type="evidence" value="ECO:0007669"/>
    <property type="project" value="InterPro"/>
</dbReference>
<dbReference type="Pfam" id="PF00111">
    <property type="entry name" value="Fer2"/>
    <property type="match status" value="1"/>
</dbReference>
<proteinExistence type="predicted"/>
<dbReference type="GO" id="GO:0016491">
    <property type="term" value="F:oxidoreductase activity"/>
    <property type="evidence" value="ECO:0007669"/>
    <property type="project" value="UniProtKB-KW"/>
</dbReference>